<organism evidence="1 2">
    <name type="scientific">Decorospora gaudefroyi</name>
    <dbReference type="NCBI Taxonomy" id="184978"/>
    <lineage>
        <taxon>Eukaryota</taxon>
        <taxon>Fungi</taxon>
        <taxon>Dikarya</taxon>
        <taxon>Ascomycota</taxon>
        <taxon>Pezizomycotina</taxon>
        <taxon>Dothideomycetes</taxon>
        <taxon>Pleosporomycetidae</taxon>
        <taxon>Pleosporales</taxon>
        <taxon>Pleosporineae</taxon>
        <taxon>Pleosporaceae</taxon>
        <taxon>Decorospora</taxon>
    </lineage>
</organism>
<dbReference type="AlphaFoldDB" id="A0A6A5KW01"/>
<dbReference type="Proteomes" id="UP000800040">
    <property type="component" value="Unassembled WGS sequence"/>
</dbReference>
<accession>A0A6A5KW01</accession>
<evidence type="ECO:0000313" key="2">
    <source>
        <dbReference type="Proteomes" id="UP000800040"/>
    </source>
</evidence>
<reference evidence="1" key="1">
    <citation type="submission" date="2020-01" db="EMBL/GenBank/DDBJ databases">
        <authorList>
            <consortium name="DOE Joint Genome Institute"/>
            <person name="Haridas S."/>
            <person name="Albert R."/>
            <person name="Binder M."/>
            <person name="Bloem J."/>
            <person name="Labutti K."/>
            <person name="Salamov A."/>
            <person name="Andreopoulos B."/>
            <person name="Baker S.E."/>
            <person name="Barry K."/>
            <person name="Bills G."/>
            <person name="Bluhm B.H."/>
            <person name="Cannon C."/>
            <person name="Castanera R."/>
            <person name="Culley D.E."/>
            <person name="Daum C."/>
            <person name="Ezra D."/>
            <person name="Gonzalez J.B."/>
            <person name="Henrissat B."/>
            <person name="Kuo A."/>
            <person name="Liang C."/>
            <person name="Lipzen A."/>
            <person name="Lutzoni F."/>
            <person name="Magnuson J."/>
            <person name="Mondo S."/>
            <person name="Nolan M."/>
            <person name="Ohm R."/>
            <person name="Pangilinan J."/>
            <person name="Park H.-J."/>
            <person name="Ramirez L."/>
            <person name="Alfaro M."/>
            <person name="Sun H."/>
            <person name="Tritt A."/>
            <person name="Yoshinaga Y."/>
            <person name="Zwiers L.-H."/>
            <person name="Turgeon B.G."/>
            <person name="Goodwin S.B."/>
            <person name="Spatafora J.W."/>
            <person name="Crous P.W."/>
            <person name="Grigoriev I.V."/>
        </authorList>
    </citation>
    <scope>NUCLEOTIDE SEQUENCE</scope>
    <source>
        <strain evidence="1">P77</strain>
    </source>
</reference>
<keyword evidence="2" id="KW-1185">Reference proteome</keyword>
<dbReference type="EMBL" id="ML975246">
    <property type="protein sequence ID" value="KAF1839186.1"/>
    <property type="molecule type" value="Genomic_DNA"/>
</dbReference>
<gene>
    <name evidence="1" type="ORF">BDW02DRAFT_230418</name>
</gene>
<protein>
    <submittedName>
        <fullName evidence="1">Uncharacterized protein</fullName>
    </submittedName>
</protein>
<evidence type="ECO:0000313" key="1">
    <source>
        <dbReference type="EMBL" id="KAF1839186.1"/>
    </source>
</evidence>
<sequence length="150" mass="17284">MGHTGYGRENNVFLSIVHAIAEGGHNSSYRCLRKPMQLRLGREENRRLLCPPDASRVSAVMQRVCGAMKDHDTRCLRGSPCFPRSANHVHPMTCARLDGTVGSRPFRERFPGRNGYRRRYTWSCRSHVCDTRREQGYRIRFVSISALTRF</sequence>
<proteinExistence type="predicted"/>
<name>A0A6A5KW01_9PLEO</name>